<dbReference type="InterPro" id="IPR022789">
    <property type="entry name" value="ParD"/>
</dbReference>
<dbReference type="SUPFAM" id="SSF47598">
    <property type="entry name" value="Ribbon-helix-helix"/>
    <property type="match status" value="1"/>
</dbReference>
<dbReference type="Pfam" id="PF09386">
    <property type="entry name" value="ParD"/>
    <property type="match status" value="1"/>
</dbReference>
<organism evidence="2 3">
    <name type="scientific">Candidatus Neptunichlamydia vexilliferae</name>
    <dbReference type="NCBI Taxonomy" id="1651774"/>
    <lineage>
        <taxon>Bacteria</taxon>
        <taxon>Pseudomonadati</taxon>
        <taxon>Chlamydiota</taxon>
        <taxon>Chlamydiia</taxon>
        <taxon>Parachlamydiales</taxon>
        <taxon>Simkaniaceae</taxon>
        <taxon>Candidatus Neptunichlamydia</taxon>
    </lineage>
</organism>
<evidence type="ECO:0000313" key="2">
    <source>
        <dbReference type="EMBL" id="MBF5060045.1"/>
    </source>
</evidence>
<dbReference type="InterPro" id="IPR010985">
    <property type="entry name" value="Ribbon_hlx_hlx"/>
</dbReference>
<dbReference type="Proteomes" id="UP001194714">
    <property type="component" value="Unassembled WGS sequence"/>
</dbReference>
<gene>
    <name evidence="2" type="ORF">NEPTK9_001571</name>
</gene>
<evidence type="ECO:0000256" key="1">
    <source>
        <dbReference type="ARBA" id="ARBA00022649"/>
    </source>
</evidence>
<keyword evidence="1" id="KW-1277">Toxin-antitoxin system</keyword>
<reference evidence="2 3" key="1">
    <citation type="submission" date="2020-01" db="EMBL/GenBank/DDBJ databases">
        <title>Draft genome sequence of Cand. Neptunochlamydia vexilliferae K9.</title>
        <authorList>
            <person name="Schulz F."/>
            <person name="Koestlbacher S."/>
            <person name="Wascher F."/>
            <person name="Pizzetti I."/>
            <person name="Horn M."/>
        </authorList>
    </citation>
    <scope>NUCLEOTIDE SEQUENCE [LARGE SCALE GENOMIC DNA]</scope>
    <source>
        <strain evidence="2 3">K9</strain>
    </source>
</reference>
<keyword evidence="3" id="KW-1185">Reference proteome</keyword>
<sequence>MAVFTAFRYSLKKRNNRMVFMTQEKGFIKVTVSMHSSQHRKLKAIAAIKGVSLSTYVMECVEKEIFRGRENSDEAVKEVEALIKAEA</sequence>
<comment type="caution">
    <text evidence="2">The sequence shown here is derived from an EMBL/GenBank/DDBJ whole genome shotgun (WGS) entry which is preliminary data.</text>
</comment>
<proteinExistence type="predicted"/>
<name>A0ABS0B1H5_9BACT</name>
<evidence type="ECO:0000313" key="3">
    <source>
        <dbReference type="Proteomes" id="UP001194714"/>
    </source>
</evidence>
<accession>A0ABS0B1H5</accession>
<dbReference type="EMBL" id="JAAEJV010000066">
    <property type="protein sequence ID" value="MBF5060045.1"/>
    <property type="molecule type" value="Genomic_DNA"/>
</dbReference>
<dbReference type="InterPro" id="IPR038296">
    <property type="entry name" value="ParD_sf"/>
</dbReference>
<protein>
    <submittedName>
        <fullName evidence="2">Uncharacterized protein</fullName>
    </submittedName>
</protein>
<dbReference type="Gene3D" id="6.10.180.10">
    <property type="entry name" value="Antitoxin ParD"/>
    <property type="match status" value="1"/>
</dbReference>